<organism evidence="2 3">
    <name type="scientific">Portunus trituberculatus</name>
    <name type="common">Swimming crab</name>
    <name type="synonym">Neptunus trituberculatus</name>
    <dbReference type="NCBI Taxonomy" id="210409"/>
    <lineage>
        <taxon>Eukaryota</taxon>
        <taxon>Metazoa</taxon>
        <taxon>Ecdysozoa</taxon>
        <taxon>Arthropoda</taxon>
        <taxon>Crustacea</taxon>
        <taxon>Multicrustacea</taxon>
        <taxon>Malacostraca</taxon>
        <taxon>Eumalacostraca</taxon>
        <taxon>Eucarida</taxon>
        <taxon>Decapoda</taxon>
        <taxon>Pleocyemata</taxon>
        <taxon>Brachyura</taxon>
        <taxon>Eubrachyura</taxon>
        <taxon>Portunoidea</taxon>
        <taxon>Portunidae</taxon>
        <taxon>Portuninae</taxon>
        <taxon>Portunus</taxon>
    </lineage>
</organism>
<dbReference type="Proteomes" id="UP000324222">
    <property type="component" value="Unassembled WGS sequence"/>
</dbReference>
<evidence type="ECO:0000256" key="1">
    <source>
        <dbReference type="SAM" id="MobiDB-lite"/>
    </source>
</evidence>
<evidence type="ECO:0000313" key="2">
    <source>
        <dbReference type="EMBL" id="MPC51208.1"/>
    </source>
</evidence>
<reference evidence="2 3" key="1">
    <citation type="submission" date="2019-05" db="EMBL/GenBank/DDBJ databases">
        <title>Another draft genome of Portunus trituberculatus and its Hox gene families provides insights of decapod evolution.</title>
        <authorList>
            <person name="Jeong J.-H."/>
            <person name="Song I."/>
            <person name="Kim S."/>
            <person name="Choi T."/>
            <person name="Kim D."/>
            <person name="Ryu S."/>
            <person name="Kim W."/>
        </authorList>
    </citation>
    <scope>NUCLEOTIDE SEQUENCE [LARGE SCALE GENOMIC DNA]</scope>
    <source>
        <tissue evidence="2">Muscle</tissue>
    </source>
</reference>
<comment type="caution">
    <text evidence="2">The sequence shown here is derived from an EMBL/GenBank/DDBJ whole genome shotgun (WGS) entry which is preliminary data.</text>
</comment>
<protein>
    <submittedName>
        <fullName evidence="2">Uncharacterized protein</fullName>
    </submittedName>
</protein>
<feature type="region of interest" description="Disordered" evidence="1">
    <location>
        <begin position="1"/>
        <end position="29"/>
    </location>
</feature>
<dbReference type="EMBL" id="VSRR010010029">
    <property type="protein sequence ID" value="MPC51208.1"/>
    <property type="molecule type" value="Genomic_DNA"/>
</dbReference>
<sequence length="67" mass="7529">MASGRRQEEEEEEEKGEGEEEEEAVSLSSMSSLHAPISRNVSDTLLSVVLRLCWLKVFLVSCSLMTR</sequence>
<keyword evidence="3" id="KW-1185">Reference proteome</keyword>
<feature type="compositionally biased region" description="Acidic residues" evidence="1">
    <location>
        <begin position="9"/>
        <end position="24"/>
    </location>
</feature>
<name>A0A5B7G235_PORTR</name>
<accession>A0A5B7G235</accession>
<dbReference type="AlphaFoldDB" id="A0A5B7G235"/>
<evidence type="ECO:0000313" key="3">
    <source>
        <dbReference type="Proteomes" id="UP000324222"/>
    </source>
</evidence>
<gene>
    <name evidence="2" type="ORF">E2C01_045050</name>
</gene>
<proteinExistence type="predicted"/>